<keyword evidence="5 10" id="KW-0808">Transferase</keyword>
<dbReference type="InterPro" id="IPR016117">
    <property type="entry name" value="ArgJ-like_dom_sf"/>
</dbReference>
<dbReference type="FunFam" id="3.10.20.340:FF:000001">
    <property type="entry name" value="Arginine biosynthesis bifunctional protein ArgJ, chloroplastic"/>
    <property type="match status" value="1"/>
</dbReference>
<dbReference type="SUPFAM" id="SSF56266">
    <property type="entry name" value="DmpA/ArgJ-like"/>
    <property type="match status" value="1"/>
</dbReference>
<comment type="function">
    <text evidence="10">Catalyzes two activities which are involved in the cyclic version of arginine biosynthesis: the synthesis of N-acetylglutamate from glutamate and acetyl-CoA as the acetyl donor, and of ornithine by transacetylation between N(2)-acetylornithine and glutamate.</text>
</comment>
<sequence length="414" mass="43499">MINLIPFDGYEFVPGGVCASKGFVAGGLHCGIRKNQTKKDLAMIYSKIPCKAAAMYTQNKVKGAPIQICKENLVNGVAQAVICNSGNANTCNADGEEKARTMCELAGKALGIAPEDVIVASTGVIGQVLPIQPIQEHVQELADSLSETGGNDAAQAIMTTDTVAKEVAVRFTLGGKECTIAGMAKGSGMIHPNMATMLCFLTSDVAIDQLLLERALQGVVADTFNMVSVDGDTSTNDTCALMCNGMAENPQIVDASSPEYRAFVDGLYVVLMNLSRMLAADGEGATKLMECAVTGAVDTKNAKIIAKSVITSTLFKCAIFGEDANWGRVLCAIGYSEADLDIHEVDVTLQSAAGSVQVCRNGAGVDFSEEEAAKVLAEDEVRILVELGDGVGSAVAWGCDLSYDYVKINGDYRT</sequence>
<feature type="binding site" evidence="10">
    <location>
        <position position="185"/>
    </location>
    <ligand>
        <name>substrate</name>
    </ligand>
</feature>
<feature type="binding site" evidence="10">
    <location>
        <position position="414"/>
    </location>
    <ligand>
        <name>substrate</name>
    </ligand>
</feature>
<feature type="site" description="Cleavage; by autolysis" evidence="10">
    <location>
        <begin position="195"/>
        <end position="196"/>
    </location>
</feature>
<dbReference type="Proteomes" id="UP000824082">
    <property type="component" value="Unassembled WGS sequence"/>
</dbReference>
<evidence type="ECO:0000256" key="3">
    <source>
        <dbReference type="ARBA" id="ARBA00022571"/>
    </source>
</evidence>
<comment type="caution">
    <text evidence="11">The sequence shown here is derived from an EMBL/GenBank/DDBJ whole genome shotgun (WGS) entry which is preliminary data.</text>
</comment>
<comment type="similarity">
    <text evidence="1 10">Belongs to the ArgJ family.</text>
</comment>
<dbReference type="Pfam" id="PF01960">
    <property type="entry name" value="ArgJ"/>
    <property type="match status" value="1"/>
</dbReference>
<dbReference type="GO" id="GO:0004358">
    <property type="term" value="F:L-glutamate N-acetyltransferase activity, acting on acetyl-L-ornithine as donor"/>
    <property type="evidence" value="ECO:0007669"/>
    <property type="project" value="UniProtKB-UniRule"/>
</dbReference>
<evidence type="ECO:0000256" key="4">
    <source>
        <dbReference type="ARBA" id="ARBA00022605"/>
    </source>
</evidence>
<reference evidence="11" key="1">
    <citation type="submission" date="2020-10" db="EMBL/GenBank/DDBJ databases">
        <authorList>
            <person name="Gilroy R."/>
        </authorList>
    </citation>
    <scope>NUCLEOTIDE SEQUENCE</scope>
    <source>
        <strain evidence="11">4509</strain>
    </source>
</reference>
<comment type="pathway">
    <text evidence="10">Amino-acid biosynthesis; L-arginine biosynthesis; L-ornithine and N-acetyl-L-glutamate from L-glutamate and N(2)-acetyl-L-ornithine (cyclic): step 1/1.</text>
</comment>
<evidence type="ECO:0000256" key="8">
    <source>
        <dbReference type="ARBA" id="ARBA00023315"/>
    </source>
</evidence>
<evidence type="ECO:0000256" key="1">
    <source>
        <dbReference type="ARBA" id="ARBA00006774"/>
    </source>
</evidence>
<dbReference type="PANTHER" id="PTHR23100:SF0">
    <property type="entry name" value="ARGININE BIOSYNTHESIS BIFUNCTIONAL PROTEIN ARGJ, MITOCHONDRIAL"/>
    <property type="match status" value="1"/>
</dbReference>
<dbReference type="PANTHER" id="PTHR23100">
    <property type="entry name" value="ARGININE BIOSYNTHESIS BIFUNCTIONAL PROTEIN ARGJ"/>
    <property type="match status" value="1"/>
</dbReference>
<evidence type="ECO:0000256" key="2">
    <source>
        <dbReference type="ARBA" id="ARBA00011475"/>
    </source>
</evidence>
<comment type="catalytic activity">
    <reaction evidence="10">
        <text>L-glutamate + acetyl-CoA = N-acetyl-L-glutamate + CoA + H(+)</text>
        <dbReference type="Rhea" id="RHEA:24292"/>
        <dbReference type="ChEBI" id="CHEBI:15378"/>
        <dbReference type="ChEBI" id="CHEBI:29985"/>
        <dbReference type="ChEBI" id="CHEBI:44337"/>
        <dbReference type="ChEBI" id="CHEBI:57287"/>
        <dbReference type="ChEBI" id="CHEBI:57288"/>
        <dbReference type="EC" id="2.3.1.1"/>
    </reaction>
</comment>
<evidence type="ECO:0000313" key="11">
    <source>
        <dbReference type="EMBL" id="HIU42531.1"/>
    </source>
</evidence>
<reference evidence="11" key="2">
    <citation type="journal article" date="2021" name="PeerJ">
        <title>Extensive microbial diversity within the chicken gut microbiome revealed by metagenomics and culture.</title>
        <authorList>
            <person name="Gilroy R."/>
            <person name="Ravi A."/>
            <person name="Getino M."/>
            <person name="Pursley I."/>
            <person name="Horton D.L."/>
            <person name="Alikhan N.F."/>
            <person name="Baker D."/>
            <person name="Gharbi K."/>
            <person name="Hall N."/>
            <person name="Watson M."/>
            <person name="Adriaenssens E.M."/>
            <person name="Foster-Nyarko E."/>
            <person name="Jarju S."/>
            <person name="Secka A."/>
            <person name="Antonio M."/>
            <person name="Oren A."/>
            <person name="Chaudhuri R.R."/>
            <person name="La Ragione R."/>
            <person name="Hildebrand F."/>
            <person name="Pallen M.J."/>
        </authorList>
    </citation>
    <scope>NUCLEOTIDE SEQUENCE</scope>
    <source>
        <strain evidence="11">4509</strain>
    </source>
</reference>
<evidence type="ECO:0000313" key="12">
    <source>
        <dbReference type="Proteomes" id="UP000824082"/>
    </source>
</evidence>
<dbReference type="GO" id="GO:0006592">
    <property type="term" value="P:ornithine biosynthetic process"/>
    <property type="evidence" value="ECO:0007669"/>
    <property type="project" value="TreeGrafter"/>
</dbReference>
<organism evidence="11 12">
    <name type="scientific">Candidatus Egerieicola faecale</name>
    <dbReference type="NCBI Taxonomy" id="2840774"/>
    <lineage>
        <taxon>Bacteria</taxon>
        <taxon>Bacillati</taxon>
        <taxon>Bacillota</taxon>
        <taxon>Clostridia</taxon>
        <taxon>Eubacteriales</taxon>
        <taxon>Oscillospiraceae</taxon>
        <taxon>Oscillospiraceae incertae sedis</taxon>
        <taxon>Candidatus Egerieicola</taxon>
    </lineage>
</organism>
<comment type="subunit">
    <text evidence="2 10">Heterotetramer of two alpha and two beta chains.</text>
</comment>
<evidence type="ECO:0000256" key="6">
    <source>
        <dbReference type="ARBA" id="ARBA00022813"/>
    </source>
</evidence>
<comment type="subcellular location">
    <subcellularLocation>
        <location evidence="10">Cytoplasm</location>
    </subcellularLocation>
</comment>
<comment type="catalytic activity">
    <reaction evidence="9 10">
        <text>N(2)-acetyl-L-ornithine + L-glutamate = N-acetyl-L-glutamate + L-ornithine</text>
        <dbReference type="Rhea" id="RHEA:15349"/>
        <dbReference type="ChEBI" id="CHEBI:29985"/>
        <dbReference type="ChEBI" id="CHEBI:44337"/>
        <dbReference type="ChEBI" id="CHEBI:46911"/>
        <dbReference type="ChEBI" id="CHEBI:57805"/>
        <dbReference type="EC" id="2.3.1.35"/>
    </reaction>
</comment>
<dbReference type="NCBIfam" id="TIGR00120">
    <property type="entry name" value="ArgJ"/>
    <property type="match status" value="1"/>
</dbReference>
<feature type="binding site" evidence="10">
    <location>
        <position position="159"/>
    </location>
    <ligand>
        <name>substrate</name>
    </ligand>
</feature>
<name>A0A9D1ITM5_9FIRM</name>
<dbReference type="EMBL" id="DVMX01000154">
    <property type="protein sequence ID" value="HIU42531.1"/>
    <property type="molecule type" value="Genomic_DNA"/>
</dbReference>
<keyword evidence="7 10" id="KW-0511">Multifunctional enzyme</keyword>
<feature type="active site" description="Nucleophile" evidence="10">
    <location>
        <position position="196"/>
    </location>
</feature>
<dbReference type="GO" id="GO:0005737">
    <property type="term" value="C:cytoplasm"/>
    <property type="evidence" value="ECO:0007669"/>
    <property type="project" value="UniProtKB-SubCell"/>
</dbReference>
<dbReference type="GO" id="GO:0006526">
    <property type="term" value="P:L-arginine biosynthetic process"/>
    <property type="evidence" value="ECO:0007669"/>
    <property type="project" value="UniProtKB-UniRule"/>
</dbReference>
<feature type="binding site" evidence="10">
    <location>
        <position position="409"/>
    </location>
    <ligand>
        <name>substrate</name>
    </ligand>
</feature>
<feature type="binding site" evidence="10">
    <location>
        <position position="283"/>
    </location>
    <ligand>
        <name>substrate</name>
    </ligand>
</feature>
<feature type="chain" id="PRO_5039774158" description="Arginine biosynthesis bifunctional protein ArgJ beta chain" evidence="10">
    <location>
        <begin position="196"/>
        <end position="414"/>
    </location>
</feature>
<dbReference type="NCBIfam" id="NF003802">
    <property type="entry name" value="PRK05388.1"/>
    <property type="match status" value="1"/>
</dbReference>
<evidence type="ECO:0000256" key="7">
    <source>
        <dbReference type="ARBA" id="ARBA00023268"/>
    </source>
</evidence>
<evidence type="ECO:0000256" key="9">
    <source>
        <dbReference type="ARBA" id="ARBA00049439"/>
    </source>
</evidence>
<keyword evidence="8 10" id="KW-0012">Acyltransferase</keyword>
<keyword evidence="10" id="KW-0963">Cytoplasm</keyword>
<dbReference type="EC" id="2.3.1.35" evidence="10"/>
<dbReference type="InterPro" id="IPR042195">
    <property type="entry name" value="ArgJ_beta_C"/>
</dbReference>
<dbReference type="GO" id="GO:0004042">
    <property type="term" value="F:L-glutamate N-acetyltransferase activity"/>
    <property type="evidence" value="ECO:0007669"/>
    <property type="project" value="UniProtKB-UniRule"/>
</dbReference>
<accession>A0A9D1ITM5</accession>
<evidence type="ECO:0000256" key="10">
    <source>
        <dbReference type="HAMAP-Rule" id="MF_01106"/>
    </source>
</evidence>
<dbReference type="CDD" id="cd02152">
    <property type="entry name" value="OAT"/>
    <property type="match status" value="1"/>
</dbReference>
<evidence type="ECO:0000256" key="5">
    <source>
        <dbReference type="ARBA" id="ARBA00022679"/>
    </source>
</evidence>
<keyword evidence="6 10" id="KW-0068">Autocatalytic cleavage</keyword>
<comment type="pathway">
    <text evidence="10">Amino-acid biosynthesis; L-arginine biosynthesis; N(2)-acetyl-L-ornithine from L-glutamate: step 1/4.</text>
</comment>
<feature type="site" description="Involved in the stabilization of negative charge on the oxyanion by the formation of the oxyanion hole" evidence="10">
    <location>
        <position position="123"/>
    </location>
</feature>
<keyword evidence="4 10" id="KW-0028">Amino-acid biosynthesis</keyword>
<dbReference type="Gene3D" id="3.10.20.340">
    <property type="entry name" value="ArgJ beta chain, C-terminal domain"/>
    <property type="match status" value="1"/>
</dbReference>
<dbReference type="Gene3D" id="3.60.70.12">
    <property type="entry name" value="L-amino peptidase D-ALA esterase/amidase"/>
    <property type="match status" value="1"/>
</dbReference>
<dbReference type="AlphaFoldDB" id="A0A9D1ITM5"/>
<dbReference type="FunFam" id="3.60.70.12:FF:000001">
    <property type="entry name" value="Arginine biosynthesis bifunctional protein ArgJ, chloroplastic"/>
    <property type="match status" value="1"/>
</dbReference>
<proteinExistence type="inferred from homology"/>
<feature type="chain" id="PRO_5039774157" description="Arginine biosynthesis bifunctional protein ArgJ alpha chain" evidence="10">
    <location>
        <begin position="1"/>
        <end position="195"/>
    </location>
</feature>
<dbReference type="EC" id="2.3.1.1" evidence="10"/>
<keyword evidence="3 10" id="KW-0055">Arginine biosynthesis</keyword>
<gene>
    <name evidence="10 11" type="primary">argJ</name>
    <name evidence="11" type="ORF">IAD19_08285</name>
</gene>
<feature type="site" description="Involved in the stabilization of negative charge on the oxyanion by the formation of the oxyanion hole" evidence="10">
    <location>
        <position position="122"/>
    </location>
</feature>
<protein>
    <recommendedName>
        <fullName evidence="10">Arginine biosynthesis bifunctional protein ArgJ</fullName>
    </recommendedName>
    <domain>
        <recommendedName>
            <fullName evidence="10">Glutamate N-acetyltransferase</fullName>
            <ecNumber evidence="10">2.3.1.35</ecNumber>
        </recommendedName>
        <alternativeName>
            <fullName evidence="10">Ornithine acetyltransferase</fullName>
            <shortName evidence="10">OATase</shortName>
        </alternativeName>
        <alternativeName>
            <fullName evidence="10">Ornithine transacetylase</fullName>
        </alternativeName>
    </domain>
    <domain>
        <recommendedName>
            <fullName evidence="10">Amino-acid acetyltransferase</fullName>
            <ecNumber evidence="10">2.3.1.1</ecNumber>
        </recommendedName>
        <alternativeName>
            <fullName evidence="10">N-acetylglutamate synthase</fullName>
            <shortName evidence="10">AGSase</shortName>
        </alternativeName>
    </domain>
    <component>
        <recommendedName>
            <fullName evidence="10">Arginine biosynthesis bifunctional protein ArgJ alpha chain</fullName>
        </recommendedName>
    </component>
    <component>
        <recommendedName>
            <fullName evidence="10">Arginine biosynthesis bifunctional protein ArgJ beta chain</fullName>
        </recommendedName>
    </component>
</protein>
<feature type="binding site" evidence="10">
    <location>
        <position position="196"/>
    </location>
    <ligand>
        <name>substrate</name>
    </ligand>
</feature>
<dbReference type="HAMAP" id="MF_01106">
    <property type="entry name" value="ArgJ"/>
    <property type="match status" value="1"/>
</dbReference>
<dbReference type="InterPro" id="IPR002813">
    <property type="entry name" value="Arg_biosynth_ArgJ"/>
</dbReference>